<dbReference type="OrthoDB" id="1031955at2"/>
<dbReference type="InterPro" id="IPR017853">
    <property type="entry name" value="GH"/>
</dbReference>
<gene>
    <name evidence="1" type="ORF">OP10G_1649</name>
</gene>
<protein>
    <submittedName>
        <fullName evidence="1">Alpha-galactosidase</fullName>
    </submittedName>
</protein>
<dbReference type="EMBL" id="CP007139">
    <property type="protein sequence ID" value="AIE85017.1"/>
    <property type="molecule type" value="Genomic_DNA"/>
</dbReference>
<dbReference type="HOGENOM" id="CLU_408687_0_0_0"/>
<keyword evidence="2" id="KW-1185">Reference proteome</keyword>
<reference evidence="1 2" key="1">
    <citation type="journal article" date="2014" name="PLoS ONE">
        <title>The first complete genome sequence of the class fimbriimonadia in the phylum armatimonadetes.</title>
        <authorList>
            <person name="Hu Z.Y."/>
            <person name="Wang Y.Z."/>
            <person name="Im W.T."/>
            <person name="Wang S.Y."/>
            <person name="Zhao G.P."/>
            <person name="Zheng H.J."/>
            <person name="Quan Z.X."/>
        </authorList>
    </citation>
    <scope>NUCLEOTIDE SEQUENCE [LARGE SCALE GENOMIC DNA]</scope>
    <source>
        <strain evidence="1">Gsoil 348</strain>
    </source>
</reference>
<dbReference type="STRING" id="661478.OP10G_1649"/>
<name>A0A068NNP0_FIMGI</name>
<evidence type="ECO:0000313" key="1">
    <source>
        <dbReference type="EMBL" id="AIE85017.1"/>
    </source>
</evidence>
<sequence length="672" mass="74792">MIVVAALLGQIYAPLEPSLDRSKPESVVIRLGRPALLRGVSHGECKEHLEITPAESLYLGYPHGPKTAEFVPQGATRRTFNVDLTGPLDALITASADSFLCNDRSDAPLSVSFGSGGNRLDNGVYDRKGDWLLTAQGTGVTLTPEGTGRYRLRVGSGPVKLRLRPDYYRNHLGYFLWDNTQSLWKQPVAGWCSWMAHLQDVTAANVLDAARFFSKNLKGYGYSVIQIDDGYQRVRQFPQGNEKVKEPFAHYWTIPNEKFPNGLQPLAQEITRLGLTPGIWVGYYTPLGLKNRDGYVTDADGKPHKGPWVNYAMNPLIPAAREEAYTETVRELRAQGWRYFKIDTLRHVLYDNFRQVPGYWKSRRESMETAYRTLLAETKRAAGPGSYLLACWGTLPELAGIPDGARIGEDVGPDVDSMRRSAKYIAQFGYLNNVVWRNDPDYMCLRVPVPQAQSWATLTALAGGHVMVSDPIKEYDPARVDVLRRVGPPLIVKPASVVSHGPDPEFMTLNGAKGDERWLVAARFGWGDQPARRVDLATLGLDPSRRYLAFDFWKERFLGIVSGEAAYDPLENGGCQVISFRPLADHPQVLGTNRHIGQGAYELDRVHWDGQALSGRMRRGLGRVWSLYLYVPAGWRTALVDGAAASNPSPQVLKLTFPSGASTADWKVTFIK</sequence>
<dbReference type="InterPro" id="IPR013785">
    <property type="entry name" value="Aldolase_TIM"/>
</dbReference>
<dbReference type="AlphaFoldDB" id="A0A068NNP0"/>
<dbReference type="eggNOG" id="COG3345">
    <property type="taxonomic scope" value="Bacteria"/>
</dbReference>
<dbReference type="SUPFAM" id="SSF51445">
    <property type="entry name" value="(Trans)glycosidases"/>
    <property type="match status" value="1"/>
</dbReference>
<organism evidence="1 2">
    <name type="scientific">Fimbriimonas ginsengisoli Gsoil 348</name>
    <dbReference type="NCBI Taxonomy" id="661478"/>
    <lineage>
        <taxon>Bacteria</taxon>
        <taxon>Bacillati</taxon>
        <taxon>Armatimonadota</taxon>
        <taxon>Fimbriimonadia</taxon>
        <taxon>Fimbriimonadales</taxon>
        <taxon>Fimbriimonadaceae</taxon>
        <taxon>Fimbriimonas</taxon>
    </lineage>
</organism>
<accession>A0A068NNP0</accession>
<dbReference type="Proteomes" id="UP000027982">
    <property type="component" value="Chromosome"/>
</dbReference>
<proteinExistence type="predicted"/>
<evidence type="ECO:0000313" key="2">
    <source>
        <dbReference type="Proteomes" id="UP000027982"/>
    </source>
</evidence>
<dbReference type="KEGG" id="fgi:OP10G_1649"/>
<dbReference type="RefSeq" id="WP_025226384.1">
    <property type="nucleotide sequence ID" value="NZ_CP007139.1"/>
</dbReference>
<dbReference type="Gene3D" id="3.20.20.70">
    <property type="entry name" value="Aldolase class I"/>
    <property type="match status" value="1"/>
</dbReference>